<dbReference type="Pfam" id="PF00300">
    <property type="entry name" value="His_Phos_1"/>
    <property type="match status" value="1"/>
</dbReference>
<dbReference type="STRING" id="1265309.K529_010705"/>
<dbReference type="GO" id="GO:0005829">
    <property type="term" value="C:cytosol"/>
    <property type="evidence" value="ECO:0007669"/>
    <property type="project" value="TreeGrafter"/>
</dbReference>
<gene>
    <name evidence="3" type="ORF">K529_010705</name>
</gene>
<dbReference type="SUPFAM" id="SSF53254">
    <property type="entry name" value="Phosphoglycerate mutase-like"/>
    <property type="match status" value="1"/>
</dbReference>
<organism evidence="3 4">
    <name type="scientific">Tritonibacter mobilis F1926</name>
    <dbReference type="NCBI Taxonomy" id="1265309"/>
    <lineage>
        <taxon>Bacteria</taxon>
        <taxon>Pseudomonadati</taxon>
        <taxon>Pseudomonadota</taxon>
        <taxon>Alphaproteobacteria</taxon>
        <taxon>Rhodobacterales</taxon>
        <taxon>Paracoccaceae</taxon>
        <taxon>Tritonibacter</taxon>
    </lineage>
</organism>
<sequence length="183" mass="20178">MKNLPPLPPRSLCLIRHGETTANRDAIIAGRLNVSLTEQGRNQARALTQTHWPEPITVFCSPMERACETAHLGFPTSKSTVISGLHERDWGIFEGQPLSELPPRDRTPKDGEGWRDMVLRVHAAITEVCSIAVDSLPVLVCHSGVIRATRLLAKQEGVGIRPGNAHPILFDYRNGCHVETPLD</sequence>
<dbReference type="CDD" id="cd07067">
    <property type="entry name" value="HP_PGM_like"/>
    <property type="match status" value="1"/>
</dbReference>
<dbReference type="OrthoDB" id="9781415at2"/>
<dbReference type="GO" id="GO:0045820">
    <property type="term" value="P:negative regulation of glycolytic process"/>
    <property type="evidence" value="ECO:0007669"/>
    <property type="project" value="TreeGrafter"/>
</dbReference>
<proteinExistence type="predicted"/>
<name>A0A1B1A3U7_9RHOB</name>
<evidence type="ECO:0000256" key="1">
    <source>
        <dbReference type="ARBA" id="ARBA00022801"/>
    </source>
</evidence>
<reference evidence="3 4" key="1">
    <citation type="journal article" date="2016" name="ISME J.">
        <title>Global occurrence and heterogeneity of the Roseobacter-clade species Ruegeria mobilis.</title>
        <authorList>
            <person name="Sonnenschein E."/>
            <person name="Gram L."/>
        </authorList>
    </citation>
    <scope>NUCLEOTIDE SEQUENCE [LARGE SCALE GENOMIC DNA]</scope>
    <source>
        <strain evidence="3 4">F1926</strain>
    </source>
</reference>
<evidence type="ECO:0000313" key="3">
    <source>
        <dbReference type="EMBL" id="ANP41235.1"/>
    </source>
</evidence>
<dbReference type="RefSeq" id="WP_005620935.1">
    <property type="nucleotide sequence ID" value="NZ_CP015230.1"/>
</dbReference>
<dbReference type="AlphaFoldDB" id="A0A1B1A3U7"/>
<accession>A0A1B1A3U7</accession>
<dbReference type="PROSITE" id="PS00175">
    <property type="entry name" value="PG_MUTASE"/>
    <property type="match status" value="1"/>
</dbReference>
<dbReference type="InterPro" id="IPR013078">
    <property type="entry name" value="His_Pase_superF_clade-1"/>
</dbReference>
<evidence type="ECO:0000313" key="4">
    <source>
        <dbReference type="Proteomes" id="UP000013243"/>
    </source>
</evidence>
<dbReference type="SMART" id="SM00855">
    <property type="entry name" value="PGAM"/>
    <property type="match status" value="1"/>
</dbReference>
<protein>
    <submittedName>
        <fullName evidence="3">Phosphoglycerate mutase</fullName>
    </submittedName>
</protein>
<dbReference type="GO" id="GO:0004331">
    <property type="term" value="F:fructose-2,6-bisphosphate 2-phosphatase activity"/>
    <property type="evidence" value="ECO:0007669"/>
    <property type="project" value="TreeGrafter"/>
</dbReference>
<dbReference type="GeneID" id="28250307"/>
<evidence type="ECO:0000256" key="2">
    <source>
        <dbReference type="PIRSR" id="PIRSR613078-2"/>
    </source>
</evidence>
<dbReference type="PANTHER" id="PTHR46517:SF1">
    <property type="entry name" value="FRUCTOSE-2,6-BISPHOSPHATASE TIGAR"/>
    <property type="match status" value="1"/>
</dbReference>
<keyword evidence="1" id="KW-0378">Hydrolase</keyword>
<dbReference type="Gene3D" id="3.40.50.1240">
    <property type="entry name" value="Phosphoglycerate mutase-like"/>
    <property type="match status" value="1"/>
</dbReference>
<dbReference type="KEGG" id="rmb:K529_010705"/>
<dbReference type="InterPro" id="IPR001345">
    <property type="entry name" value="PG/BPGM_mutase_AS"/>
</dbReference>
<dbReference type="InterPro" id="IPR051695">
    <property type="entry name" value="Phosphoglycerate_Mutase"/>
</dbReference>
<feature type="binding site" evidence="2">
    <location>
        <begin position="16"/>
        <end position="23"/>
    </location>
    <ligand>
        <name>substrate</name>
    </ligand>
</feature>
<dbReference type="PANTHER" id="PTHR46517">
    <property type="entry name" value="FRUCTOSE-2,6-BISPHOSPHATASE TIGAR"/>
    <property type="match status" value="1"/>
</dbReference>
<feature type="binding site" evidence="2">
    <location>
        <position position="65"/>
    </location>
    <ligand>
        <name>substrate</name>
    </ligand>
</feature>
<dbReference type="Proteomes" id="UP000013243">
    <property type="component" value="Chromosome"/>
</dbReference>
<dbReference type="GO" id="GO:0043456">
    <property type="term" value="P:regulation of pentose-phosphate shunt"/>
    <property type="evidence" value="ECO:0007669"/>
    <property type="project" value="TreeGrafter"/>
</dbReference>
<dbReference type="InterPro" id="IPR029033">
    <property type="entry name" value="His_PPase_superfam"/>
</dbReference>
<dbReference type="EMBL" id="CP015230">
    <property type="protein sequence ID" value="ANP41235.1"/>
    <property type="molecule type" value="Genomic_DNA"/>
</dbReference>